<dbReference type="PROSITE" id="PS51186">
    <property type="entry name" value="GNAT"/>
    <property type="match status" value="1"/>
</dbReference>
<dbReference type="PANTHER" id="PTHR13170:SF16">
    <property type="entry name" value="PROTEIN O-GLCNACASE"/>
    <property type="match status" value="1"/>
</dbReference>
<dbReference type="RefSeq" id="WP_075854610.1">
    <property type="nucleotide sequence ID" value="NZ_FMAC01000006.1"/>
</dbReference>
<feature type="domain" description="N-acetyltransferase" evidence="1">
    <location>
        <begin position="8"/>
        <end position="205"/>
    </location>
</feature>
<proteinExistence type="predicted"/>
<keyword evidence="2" id="KW-0808">Transferase</keyword>
<dbReference type="AlphaFoldDB" id="A0A1C3VJY5"/>
<sequence>MPPKIDDCFIRPANEDDVDALFHICLMTADAGADASALYSNPRLPGYVWAVPYLKFAPDFAFVLAKDERVIGYVVGTPDTASFDEALDRNWWPLVRREIAGLTPSVAKDADVLERIANPHSGTSGLETTYPAHLHINILPEAQSGGWGRLMVETMLNKLSGHGVPAVHLGVSPANERAKGFYRHLGFEELSHNDHLAFVMKLDRPAV</sequence>
<keyword evidence="3" id="KW-1185">Reference proteome</keyword>
<dbReference type="GO" id="GO:0016747">
    <property type="term" value="F:acyltransferase activity, transferring groups other than amino-acyl groups"/>
    <property type="evidence" value="ECO:0007669"/>
    <property type="project" value="InterPro"/>
</dbReference>
<dbReference type="Pfam" id="PF00583">
    <property type="entry name" value="Acetyltransf_1"/>
    <property type="match status" value="1"/>
</dbReference>
<name>A0A1C3VJY5_9HYPH</name>
<dbReference type="PANTHER" id="PTHR13170">
    <property type="entry name" value="O-GLCNACASE"/>
    <property type="match status" value="1"/>
</dbReference>
<dbReference type="InterPro" id="IPR016181">
    <property type="entry name" value="Acyl_CoA_acyltransferase"/>
</dbReference>
<dbReference type="Gene3D" id="3.40.630.30">
    <property type="match status" value="1"/>
</dbReference>
<gene>
    <name evidence="2" type="ORF">GA0061100_106297</name>
</gene>
<evidence type="ECO:0000259" key="1">
    <source>
        <dbReference type="PROSITE" id="PS51186"/>
    </source>
</evidence>
<reference evidence="3" key="1">
    <citation type="submission" date="2016-08" db="EMBL/GenBank/DDBJ databases">
        <authorList>
            <person name="Varghese N."/>
            <person name="Submissions Spin"/>
        </authorList>
    </citation>
    <scope>NUCLEOTIDE SEQUENCE [LARGE SCALE GENOMIC DNA]</scope>
    <source>
        <strain evidence="3">CCBAU 57015</strain>
    </source>
</reference>
<dbReference type="EMBL" id="FMAC01000006">
    <property type="protein sequence ID" value="SCB28083.1"/>
    <property type="molecule type" value="Genomic_DNA"/>
</dbReference>
<dbReference type="SUPFAM" id="SSF55729">
    <property type="entry name" value="Acyl-CoA N-acyltransferases (Nat)"/>
    <property type="match status" value="1"/>
</dbReference>
<dbReference type="InterPro" id="IPR051822">
    <property type="entry name" value="Glycosyl_Hydrolase_84"/>
</dbReference>
<evidence type="ECO:0000313" key="2">
    <source>
        <dbReference type="EMBL" id="SCB28083.1"/>
    </source>
</evidence>
<protein>
    <submittedName>
        <fullName evidence="2">Acetyltransferase (GNAT) family protein</fullName>
    </submittedName>
</protein>
<dbReference type="InterPro" id="IPR000182">
    <property type="entry name" value="GNAT_dom"/>
</dbReference>
<dbReference type="OrthoDB" id="8593648at2"/>
<dbReference type="STRING" id="52131.GA0061100_106297"/>
<organism evidence="2 3">
    <name type="scientific">Rhizobium hainanense</name>
    <dbReference type="NCBI Taxonomy" id="52131"/>
    <lineage>
        <taxon>Bacteria</taxon>
        <taxon>Pseudomonadati</taxon>
        <taxon>Pseudomonadota</taxon>
        <taxon>Alphaproteobacteria</taxon>
        <taxon>Hyphomicrobiales</taxon>
        <taxon>Rhizobiaceae</taxon>
        <taxon>Rhizobium/Agrobacterium group</taxon>
        <taxon>Rhizobium</taxon>
    </lineage>
</organism>
<evidence type="ECO:0000313" key="3">
    <source>
        <dbReference type="Proteomes" id="UP000186228"/>
    </source>
</evidence>
<dbReference type="Proteomes" id="UP000186228">
    <property type="component" value="Unassembled WGS sequence"/>
</dbReference>
<accession>A0A1C3VJY5</accession>